<dbReference type="EMBL" id="JBBPBN010000012">
    <property type="protein sequence ID" value="KAK9028063.1"/>
    <property type="molecule type" value="Genomic_DNA"/>
</dbReference>
<evidence type="ECO:0000313" key="4">
    <source>
        <dbReference type="EMBL" id="KAK9028063.1"/>
    </source>
</evidence>
<accession>A0ABR2SS19</accession>
<protein>
    <submittedName>
        <fullName evidence="4">Uncharacterized protein</fullName>
    </submittedName>
</protein>
<proteinExistence type="predicted"/>
<evidence type="ECO:0000256" key="2">
    <source>
        <dbReference type="ARBA" id="ARBA00022630"/>
    </source>
</evidence>
<keyword evidence="2" id="KW-0285">Flavoprotein</keyword>
<name>A0ABR2SS19_9ROSI</name>
<dbReference type="InterPro" id="IPR051871">
    <property type="entry name" value="GMC_Oxidoreductase-Related"/>
</dbReference>
<dbReference type="PANTHER" id="PTHR45968:SF19">
    <property type="entry name" value="GLUCOSE-METHANOL-CHOLINE (GMC) OXIDOREDUCTASE FAMILY PROTEIN"/>
    <property type="match status" value="1"/>
</dbReference>
<gene>
    <name evidence="4" type="ORF">V6N11_067878</name>
</gene>
<evidence type="ECO:0000313" key="5">
    <source>
        <dbReference type="Proteomes" id="UP001396334"/>
    </source>
</evidence>
<comment type="caution">
    <text evidence="4">The sequence shown here is derived from an EMBL/GenBank/DDBJ whole genome shotgun (WGS) entry which is preliminary data.</text>
</comment>
<evidence type="ECO:0000256" key="3">
    <source>
        <dbReference type="ARBA" id="ARBA00022827"/>
    </source>
</evidence>
<sequence length="315" mass="33127">MHCRLPLGNNPFREILDEFSSVAEDFTSTDGVRNCMGQVLCRSSAINGGFYNQWNLAFLKLGFYLTNYNGYSLEHVEGTKIGGSIFDVWGIRHTSTDLLKATNLKNVVGNATETIVKGTRFMKSDGSTDQTYEAYLNQPKNYRVVFTGTQTMTESCPHNATAGGLCEKGAKVEDKVQEAAVGVVLGESTLDLTRFEGVNFTGGDPSREVLAGPEGVVLGPAIGAGAIEVVSEVRDKVVLGDSTHRAVLLNSIGKAVASGANMDLTKSNGVSSGGGDPSRGILAGAEGVVQGPAVRAGANEVVSEDRAEIVLGDAT</sequence>
<reference evidence="4 5" key="1">
    <citation type="journal article" date="2024" name="G3 (Bethesda)">
        <title>Genome assembly of Hibiscus sabdariffa L. provides insights into metabolisms of medicinal natural products.</title>
        <authorList>
            <person name="Kim T."/>
        </authorList>
    </citation>
    <scope>NUCLEOTIDE SEQUENCE [LARGE SCALE GENOMIC DNA]</scope>
    <source>
        <strain evidence="4">TK-2024</strain>
        <tissue evidence="4">Old leaves</tissue>
    </source>
</reference>
<dbReference type="Gene3D" id="3.30.410.40">
    <property type="match status" value="1"/>
</dbReference>
<organism evidence="4 5">
    <name type="scientific">Hibiscus sabdariffa</name>
    <name type="common">roselle</name>
    <dbReference type="NCBI Taxonomy" id="183260"/>
    <lineage>
        <taxon>Eukaryota</taxon>
        <taxon>Viridiplantae</taxon>
        <taxon>Streptophyta</taxon>
        <taxon>Embryophyta</taxon>
        <taxon>Tracheophyta</taxon>
        <taxon>Spermatophyta</taxon>
        <taxon>Magnoliopsida</taxon>
        <taxon>eudicotyledons</taxon>
        <taxon>Gunneridae</taxon>
        <taxon>Pentapetalae</taxon>
        <taxon>rosids</taxon>
        <taxon>malvids</taxon>
        <taxon>Malvales</taxon>
        <taxon>Malvaceae</taxon>
        <taxon>Malvoideae</taxon>
        <taxon>Hibiscus</taxon>
    </lineage>
</organism>
<dbReference type="PANTHER" id="PTHR45968">
    <property type="entry name" value="OSJNBA0019K04.7 PROTEIN"/>
    <property type="match status" value="1"/>
</dbReference>
<keyword evidence="5" id="KW-1185">Reference proteome</keyword>
<evidence type="ECO:0000256" key="1">
    <source>
        <dbReference type="ARBA" id="ARBA00001974"/>
    </source>
</evidence>
<comment type="cofactor">
    <cofactor evidence="1">
        <name>FAD</name>
        <dbReference type="ChEBI" id="CHEBI:57692"/>
    </cofactor>
</comment>
<dbReference type="Proteomes" id="UP001396334">
    <property type="component" value="Unassembled WGS sequence"/>
</dbReference>
<keyword evidence="3" id="KW-0274">FAD</keyword>